<dbReference type="RefSeq" id="WP_048579812.1">
    <property type="nucleotide sequence ID" value="NZ_LFNT01000003.1"/>
</dbReference>
<comment type="caution">
    <text evidence="2">The sequence shown here is derived from an EMBL/GenBank/DDBJ whole genome shotgun (WGS) entry which is preliminary data.</text>
</comment>
<feature type="signal peptide" evidence="1">
    <location>
        <begin position="1"/>
        <end position="26"/>
    </location>
</feature>
<organism evidence="2 3">
    <name type="scientific">Streptomyces viridochromogenes</name>
    <dbReference type="NCBI Taxonomy" id="1938"/>
    <lineage>
        <taxon>Bacteria</taxon>
        <taxon>Bacillati</taxon>
        <taxon>Actinomycetota</taxon>
        <taxon>Actinomycetes</taxon>
        <taxon>Kitasatosporales</taxon>
        <taxon>Streptomycetaceae</taxon>
        <taxon>Streptomyces</taxon>
    </lineage>
</organism>
<dbReference type="AlphaFoldDB" id="A0A0J7ZKX7"/>
<reference evidence="2 3" key="1">
    <citation type="submission" date="2015-06" db="EMBL/GenBank/DDBJ databases">
        <authorList>
            <person name="Ju K.-S."/>
            <person name="Doroghazi J.R."/>
            <person name="Metcalf W.W."/>
        </authorList>
    </citation>
    <scope>NUCLEOTIDE SEQUENCE [LARGE SCALE GENOMIC DNA]</scope>
    <source>
        <strain evidence="2 3">NRRL 3414</strain>
    </source>
</reference>
<accession>A0A0J7ZKX7</accession>
<evidence type="ECO:0008006" key="4">
    <source>
        <dbReference type="Google" id="ProtNLM"/>
    </source>
</evidence>
<dbReference type="EMBL" id="LFNT01000003">
    <property type="protein sequence ID" value="KMS76549.1"/>
    <property type="molecule type" value="Genomic_DNA"/>
</dbReference>
<keyword evidence="1" id="KW-0732">Signal</keyword>
<sequence length="128" mass="13374">MNLIKARTSAGLALAAVLGLAGSVLAVAEAPAANAACRPKYKTMTDTGVKSVFRYGCGDVKGYVEDTKKDGRDARVQFSTPGGISSKVTVASGKGDQTDFDINVDYAEACVWRYHSVFGGSTPECDSL</sequence>
<evidence type="ECO:0000313" key="2">
    <source>
        <dbReference type="EMBL" id="KMS76549.1"/>
    </source>
</evidence>
<protein>
    <recommendedName>
        <fullName evidence="4">Secreted protein</fullName>
    </recommendedName>
</protein>
<proteinExistence type="predicted"/>
<feature type="chain" id="PRO_5038880668" description="Secreted protein" evidence="1">
    <location>
        <begin position="27"/>
        <end position="128"/>
    </location>
</feature>
<evidence type="ECO:0000256" key="1">
    <source>
        <dbReference type="SAM" id="SignalP"/>
    </source>
</evidence>
<dbReference type="Proteomes" id="UP000037432">
    <property type="component" value="Unassembled WGS sequence"/>
</dbReference>
<dbReference type="PATRIC" id="fig|1938.3.peg.4932"/>
<gene>
    <name evidence="2" type="ORF">ACM01_05055</name>
</gene>
<evidence type="ECO:0000313" key="3">
    <source>
        <dbReference type="Proteomes" id="UP000037432"/>
    </source>
</evidence>
<name>A0A0J7ZKX7_STRVR</name>
<dbReference type="OrthoDB" id="3638180at2"/>